<comment type="caution">
    <text evidence="3">The sequence shown here is derived from an EMBL/GenBank/DDBJ whole genome shotgun (WGS) entry which is preliminary data.</text>
</comment>
<dbReference type="SUPFAM" id="SSF51735">
    <property type="entry name" value="NAD(P)-binding Rossmann-fold domains"/>
    <property type="match status" value="1"/>
</dbReference>
<dbReference type="InterPro" id="IPR020843">
    <property type="entry name" value="ER"/>
</dbReference>
<evidence type="ECO:0000259" key="2">
    <source>
        <dbReference type="SMART" id="SM00829"/>
    </source>
</evidence>
<accession>A0AAV3QYP0</accession>
<dbReference type="PANTHER" id="PTHR43205:SF12">
    <property type="entry name" value="OS06G0602900 PROTEIN"/>
    <property type="match status" value="1"/>
</dbReference>
<proteinExistence type="predicted"/>
<evidence type="ECO:0000313" key="4">
    <source>
        <dbReference type="Proteomes" id="UP001454036"/>
    </source>
</evidence>
<dbReference type="EMBL" id="BAABME010006728">
    <property type="protein sequence ID" value="GAA0169150.1"/>
    <property type="molecule type" value="Genomic_DNA"/>
</dbReference>
<dbReference type="Pfam" id="PF00107">
    <property type="entry name" value="ADH_zinc_N"/>
    <property type="match status" value="1"/>
</dbReference>
<dbReference type="InterPro" id="IPR045010">
    <property type="entry name" value="MDR_fam"/>
</dbReference>
<feature type="domain" description="Enoyl reductase (ER)" evidence="2">
    <location>
        <begin position="28"/>
        <end position="265"/>
    </location>
</feature>
<dbReference type="PANTHER" id="PTHR43205">
    <property type="entry name" value="PROSTAGLANDIN REDUCTASE"/>
    <property type="match status" value="1"/>
</dbReference>
<keyword evidence="1" id="KW-0560">Oxidoreductase</keyword>
<protein>
    <submittedName>
        <fullName evidence="3">Reductase</fullName>
    </submittedName>
</protein>
<dbReference type="SMART" id="SM00829">
    <property type="entry name" value="PKS_ER"/>
    <property type="match status" value="1"/>
</dbReference>
<evidence type="ECO:0000256" key="1">
    <source>
        <dbReference type="ARBA" id="ARBA00023002"/>
    </source>
</evidence>
<organism evidence="3 4">
    <name type="scientific">Lithospermum erythrorhizon</name>
    <name type="common">Purple gromwell</name>
    <name type="synonym">Lithospermum officinale var. erythrorhizon</name>
    <dbReference type="NCBI Taxonomy" id="34254"/>
    <lineage>
        <taxon>Eukaryota</taxon>
        <taxon>Viridiplantae</taxon>
        <taxon>Streptophyta</taxon>
        <taxon>Embryophyta</taxon>
        <taxon>Tracheophyta</taxon>
        <taxon>Spermatophyta</taxon>
        <taxon>Magnoliopsida</taxon>
        <taxon>eudicotyledons</taxon>
        <taxon>Gunneridae</taxon>
        <taxon>Pentapetalae</taxon>
        <taxon>asterids</taxon>
        <taxon>lamiids</taxon>
        <taxon>Boraginales</taxon>
        <taxon>Boraginaceae</taxon>
        <taxon>Boraginoideae</taxon>
        <taxon>Lithospermeae</taxon>
        <taxon>Lithospermum</taxon>
    </lineage>
</organism>
<dbReference type="Gene3D" id="3.40.50.720">
    <property type="entry name" value="NAD(P)-binding Rossmann-like Domain"/>
    <property type="match status" value="1"/>
</dbReference>
<dbReference type="Gene3D" id="3.90.180.10">
    <property type="entry name" value="Medium-chain alcohol dehydrogenases, catalytic domain"/>
    <property type="match status" value="1"/>
</dbReference>
<dbReference type="FunFam" id="3.40.50.720:FF:000121">
    <property type="entry name" value="Prostaglandin reductase 2"/>
    <property type="match status" value="1"/>
</dbReference>
<sequence>MSEIDTYGVGKVICSGNPEFQKDDLVAGLLTWGEYTVAEEGRLLNKLDSMGLPLSNHVGVLGFSGLTAYGGLFEVCKPKKGEKVFVSAASGSVGHLVGQYAKLHGCYVVGSAGSLKKVQVLKEELGFDDAFNYKEESDLKAALKRYFPDGIDVYFDNVGAEMLEAAVANMNTFGRVGVCGVISEYTNTTKRAAPDMLEVVYKRITIQGFLALDHMKVYGEFLSTTAEHLKTEQMKSLEDISHGVESIPSAFVGLFRGDNVGKMIVQIAED</sequence>
<gene>
    <name evidence="3" type="ORF">LIER_23695</name>
</gene>
<dbReference type="InterPro" id="IPR011032">
    <property type="entry name" value="GroES-like_sf"/>
</dbReference>
<keyword evidence="4" id="KW-1185">Reference proteome</keyword>
<dbReference type="SUPFAM" id="SSF50129">
    <property type="entry name" value="GroES-like"/>
    <property type="match status" value="1"/>
</dbReference>
<dbReference type="InterPro" id="IPR036291">
    <property type="entry name" value="NAD(P)-bd_dom_sf"/>
</dbReference>
<name>A0AAV3QYP0_LITER</name>
<dbReference type="GO" id="GO:0016628">
    <property type="term" value="F:oxidoreductase activity, acting on the CH-CH group of donors, NAD or NADP as acceptor"/>
    <property type="evidence" value="ECO:0007669"/>
    <property type="project" value="InterPro"/>
</dbReference>
<dbReference type="InterPro" id="IPR013149">
    <property type="entry name" value="ADH-like_C"/>
</dbReference>
<dbReference type="AlphaFoldDB" id="A0AAV3QYP0"/>
<evidence type="ECO:0000313" key="3">
    <source>
        <dbReference type="EMBL" id="GAA0169150.1"/>
    </source>
</evidence>
<dbReference type="Proteomes" id="UP001454036">
    <property type="component" value="Unassembled WGS sequence"/>
</dbReference>
<reference evidence="3 4" key="1">
    <citation type="submission" date="2024-01" db="EMBL/GenBank/DDBJ databases">
        <title>The complete chloroplast genome sequence of Lithospermum erythrorhizon: insights into the phylogenetic relationship among Boraginaceae species and the maternal lineages of purple gromwells.</title>
        <authorList>
            <person name="Okada T."/>
            <person name="Watanabe K."/>
        </authorList>
    </citation>
    <scope>NUCLEOTIDE SEQUENCE [LARGE SCALE GENOMIC DNA]</scope>
</reference>